<dbReference type="Gene3D" id="3.40.50.300">
    <property type="entry name" value="P-loop containing nucleotide triphosphate hydrolases"/>
    <property type="match status" value="1"/>
</dbReference>
<evidence type="ECO:0000256" key="3">
    <source>
        <dbReference type="ARBA" id="ARBA00022840"/>
    </source>
</evidence>
<gene>
    <name evidence="6" type="ORF">Cflav_PD3521</name>
</gene>
<dbReference type="SMART" id="SM00382">
    <property type="entry name" value="AAA"/>
    <property type="match status" value="1"/>
</dbReference>
<dbReference type="InterPro" id="IPR003593">
    <property type="entry name" value="AAA+_ATPase"/>
</dbReference>
<keyword evidence="3" id="KW-0067">ATP-binding</keyword>
<evidence type="ECO:0000256" key="4">
    <source>
        <dbReference type="ARBA" id="ARBA00038388"/>
    </source>
</evidence>
<protein>
    <submittedName>
        <fullName evidence="6">ABC transporter related-protein</fullName>
    </submittedName>
</protein>
<feature type="domain" description="ABC transporter" evidence="5">
    <location>
        <begin position="32"/>
        <end position="254"/>
    </location>
</feature>
<dbReference type="Pfam" id="PF00005">
    <property type="entry name" value="ABC_tran"/>
    <property type="match status" value="1"/>
</dbReference>
<dbReference type="InterPro" id="IPR003439">
    <property type="entry name" value="ABC_transporter-like_ATP-bd"/>
</dbReference>
<dbReference type="CDD" id="cd03255">
    <property type="entry name" value="ABC_MJ0796_LolCDE_FtsE"/>
    <property type="match status" value="1"/>
</dbReference>
<reference evidence="6 7" key="1">
    <citation type="journal article" date="2011" name="J. Bacteriol.">
        <title>Genome sequence of 'Pedosphaera parvula' Ellin514, an aerobic Verrucomicrobial isolate from pasture soil.</title>
        <authorList>
            <person name="Kant R."/>
            <person name="van Passel M.W."/>
            <person name="Sangwan P."/>
            <person name="Palva A."/>
            <person name="Lucas S."/>
            <person name="Copeland A."/>
            <person name="Lapidus A."/>
            <person name="Glavina Del Rio T."/>
            <person name="Dalin E."/>
            <person name="Tice H."/>
            <person name="Bruce D."/>
            <person name="Goodwin L."/>
            <person name="Pitluck S."/>
            <person name="Chertkov O."/>
            <person name="Larimer F.W."/>
            <person name="Land M.L."/>
            <person name="Hauser L."/>
            <person name="Brettin T.S."/>
            <person name="Detter J.C."/>
            <person name="Han S."/>
            <person name="de Vos W.M."/>
            <person name="Janssen P.H."/>
            <person name="Smidt H."/>
        </authorList>
    </citation>
    <scope>NUCLEOTIDE SEQUENCE [LARGE SCALE GENOMIC DNA]</scope>
    <source>
        <strain evidence="6 7">Ellin514</strain>
    </source>
</reference>
<sequence length="255" mass="27394" precursor="true">MELQRSDGEVNFEPNVKIKNTDLNMAAPETLLKLSDVTLRYDSGAGPVEVLKGVSLEVKGGESLAIIGPSGSGKSTLLNVIGTLDRPASGLVALAGEDLSQLNDVQLASVRNNRIGFIFQAHYLLPQCTVLENVLVPTLPGGKSDSREKAPERAQRLLKRVGLGDRTHHRPGQLSGGERQRTAVVRALINQPQLLLADEPTGSLDRASAQELATLLLELNREEGVTLIVVTHALDLAHKMGRVLELNDGRLTQAT</sequence>
<dbReference type="STRING" id="320771.Cflav_PD3521"/>
<dbReference type="EMBL" id="ABOX02000016">
    <property type="protein sequence ID" value="EEF60551.1"/>
    <property type="molecule type" value="Genomic_DNA"/>
</dbReference>
<comment type="similarity">
    <text evidence="4">Belongs to the ABC transporter superfamily. Macrolide exporter (TC 3.A.1.122) family.</text>
</comment>
<evidence type="ECO:0000313" key="6">
    <source>
        <dbReference type="EMBL" id="EEF60551.1"/>
    </source>
</evidence>
<dbReference type="GO" id="GO:0098796">
    <property type="term" value="C:membrane protein complex"/>
    <property type="evidence" value="ECO:0007669"/>
    <property type="project" value="UniProtKB-ARBA"/>
</dbReference>
<evidence type="ECO:0000256" key="2">
    <source>
        <dbReference type="ARBA" id="ARBA00022741"/>
    </source>
</evidence>
<dbReference type="PANTHER" id="PTHR24220">
    <property type="entry name" value="IMPORT ATP-BINDING PROTEIN"/>
    <property type="match status" value="1"/>
</dbReference>
<dbReference type="PROSITE" id="PS50893">
    <property type="entry name" value="ABC_TRANSPORTER_2"/>
    <property type="match status" value="1"/>
</dbReference>
<dbReference type="InterPro" id="IPR017911">
    <property type="entry name" value="MacB-like_ATP-bd"/>
</dbReference>
<evidence type="ECO:0000313" key="7">
    <source>
        <dbReference type="Proteomes" id="UP000003688"/>
    </source>
</evidence>
<dbReference type="InterPro" id="IPR027417">
    <property type="entry name" value="P-loop_NTPase"/>
</dbReference>
<name>B9XI58_PEDPL</name>
<keyword evidence="1" id="KW-0813">Transport</keyword>
<evidence type="ECO:0000259" key="5">
    <source>
        <dbReference type="PROSITE" id="PS50893"/>
    </source>
</evidence>
<dbReference type="GO" id="GO:0005886">
    <property type="term" value="C:plasma membrane"/>
    <property type="evidence" value="ECO:0007669"/>
    <property type="project" value="TreeGrafter"/>
</dbReference>
<dbReference type="GO" id="GO:0005524">
    <property type="term" value="F:ATP binding"/>
    <property type="evidence" value="ECO:0007669"/>
    <property type="project" value="UniProtKB-KW"/>
</dbReference>
<evidence type="ECO:0000256" key="1">
    <source>
        <dbReference type="ARBA" id="ARBA00022448"/>
    </source>
</evidence>
<dbReference type="SUPFAM" id="SSF52540">
    <property type="entry name" value="P-loop containing nucleoside triphosphate hydrolases"/>
    <property type="match status" value="1"/>
</dbReference>
<dbReference type="Proteomes" id="UP000003688">
    <property type="component" value="Unassembled WGS sequence"/>
</dbReference>
<accession>B9XI58</accession>
<organism evidence="6 7">
    <name type="scientific">Pedosphaera parvula (strain Ellin514)</name>
    <dbReference type="NCBI Taxonomy" id="320771"/>
    <lineage>
        <taxon>Bacteria</taxon>
        <taxon>Pseudomonadati</taxon>
        <taxon>Verrucomicrobiota</taxon>
        <taxon>Pedosphaerae</taxon>
        <taxon>Pedosphaerales</taxon>
        <taxon>Pedosphaeraceae</taxon>
        <taxon>Pedosphaera</taxon>
    </lineage>
</organism>
<comment type="caution">
    <text evidence="6">The sequence shown here is derived from an EMBL/GenBank/DDBJ whole genome shotgun (WGS) entry which is preliminary data.</text>
</comment>
<keyword evidence="2" id="KW-0547">Nucleotide-binding</keyword>
<keyword evidence="7" id="KW-1185">Reference proteome</keyword>
<dbReference type="GO" id="GO:0022857">
    <property type="term" value="F:transmembrane transporter activity"/>
    <property type="evidence" value="ECO:0007669"/>
    <property type="project" value="TreeGrafter"/>
</dbReference>
<dbReference type="InterPro" id="IPR015854">
    <property type="entry name" value="ABC_transpr_LolD-like"/>
</dbReference>
<dbReference type="GO" id="GO:0016887">
    <property type="term" value="F:ATP hydrolysis activity"/>
    <property type="evidence" value="ECO:0007669"/>
    <property type="project" value="InterPro"/>
</dbReference>
<proteinExistence type="inferred from homology"/>
<dbReference type="PANTHER" id="PTHR24220:SF689">
    <property type="entry name" value="LIPOPROTEIN-RELEASING SYSTEM ATP-BINDING PROTEIN LOLD"/>
    <property type="match status" value="1"/>
</dbReference>
<dbReference type="AlphaFoldDB" id="B9XI58"/>
<dbReference type="FunFam" id="3.40.50.300:FF:000032">
    <property type="entry name" value="Export ABC transporter ATP-binding protein"/>
    <property type="match status" value="1"/>
</dbReference>